<feature type="domain" description="DNA mismatch repair protein S5" evidence="6">
    <location>
        <begin position="219"/>
        <end position="376"/>
    </location>
</feature>
<dbReference type="InterPro" id="IPR036890">
    <property type="entry name" value="HATPase_C_sf"/>
</dbReference>
<evidence type="ECO:0000259" key="6">
    <source>
        <dbReference type="SMART" id="SM01340"/>
    </source>
</evidence>
<evidence type="ECO:0000256" key="1">
    <source>
        <dbReference type="ARBA" id="ARBA00006082"/>
    </source>
</evidence>
<evidence type="ECO:0000313" key="7">
    <source>
        <dbReference type="EMBL" id="KAA8895381.1"/>
    </source>
</evidence>
<dbReference type="InterPro" id="IPR037198">
    <property type="entry name" value="MutL_C_sf"/>
</dbReference>
<dbReference type="PANTHER" id="PTHR10073">
    <property type="entry name" value="DNA MISMATCH REPAIR PROTEIN MLH, PMS, MUTL"/>
    <property type="match status" value="1"/>
</dbReference>
<feature type="region of interest" description="Disordered" evidence="4">
    <location>
        <begin position="811"/>
        <end position="833"/>
    </location>
</feature>
<comment type="caution">
    <text evidence="7">The sequence shown here is derived from an EMBL/GenBank/DDBJ whole genome shotgun (WGS) entry which is preliminary data.</text>
</comment>
<name>A0A5J5EJJ8_9PEZI</name>
<dbReference type="GO" id="GO:0030983">
    <property type="term" value="F:mismatched DNA binding"/>
    <property type="evidence" value="ECO:0007669"/>
    <property type="project" value="InterPro"/>
</dbReference>
<evidence type="ECO:0000256" key="2">
    <source>
        <dbReference type="ARBA" id="ARBA00022763"/>
    </source>
</evidence>
<protein>
    <recommendedName>
        <fullName evidence="3">DNA mismatch repair protein PMS1</fullName>
    </recommendedName>
</protein>
<dbReference type="SUPFAM" id="SSF55874">
    <property type="entry name" value="ATPase domain of HSP90 chaperone/DNA topoisomerase II/histidine kinase"/>
    <property type="match status" value="1"/>
</dbReference>
<keyword evidence="8" id="KW-1185">Reference proteome</keyword>
<dbReference type="FunFam" id="3.30.565.10:FF:000014">
    <property type="entry name" value="Mismatch repair endonuclease pms1, putative"/>
    <property type="match status" value="1"/>
</dbReference>
<dbReference type="InterPro" id="IPR014762">
    <property type="entry name" value="DNA_mismatch_repair_CS"/>
</dbReference>
<evidence type="ECO:0000313" key="8">
    <source>
        <dbReference type="Proteomes" id="UP000326924"/>
    </source>
</evidence>
<proteinExistence type="inferred from homology"/>
<feature type="region of interest" description="Disordered" evidence="4">
    <location>
        <begin position="420"/>
        <end position="462"/>
    </location>
</feature>
<dbReference type="FunFam" id="3.30.1540.20:FF:000019">
    <property type="entry name" value="PMS1 homolog 2, mismatch repair system component"/>
    <property type="match status" value="1"/>
</dbReference>
<dbReference type="InterPro" id="IPR013507">
    <property type="entry name" value="DNA_mismatch_S5_2-like"/>
</dbReference>
<dbReference type="Proteomes" id="UP000326924">
    <property type="component" value="Unassembled WGS sequence"/>
</dbReference>
<gene>
    <name evidence="7" type="ORF">FN846DRAFT_970047</name>
</gene>
<dbReference type="FunCoup" id="A0A5J5EJJ8">
    <property type="interactions" value="769"/>
</dbReference>
<dbReference type="InterPro" id="IPR014721">
    <property type="entry name" value="Ribsml_uS5_D2-typ_fold_subgr"/>
</dbReference>
<dbReference type="InterPro" id="IPR020568">
    <property type="entry name" value="Ribosomal_Su5_D2-typ_SF"/>
</dbReference>
<dbReference type="AlphaFoldDB" id="A0A5J5EJJ8"/>
<dbReference type="SMART" id="SM01340">
    <property type="entry name" value="DNA_mis_repair"/>
    <property type="match status" value="1"/>
</dbReference>
<reference evidence="7 8" key="1">
    <citation type="submission" date="2019-09" db="EMBL/GenBank/DDBJ databases">
        <title>Draft genome of the ectomycorrhizal ascomycete Sphaerosporella brunnea.</title>
        <authorList>
            <consortium name="DOE Joint Genome Institute"/>
            <person name="Benucci G.M."/>
            <person name="Marozzi G."/>
            <person name="Antonielli L."/>
            <person name="Sanchez S."/>
            <person name="Marco P."/>
            <person name="Wang X."/>
            <person name="Falini L.B."/>
            <person name="Barry K."/>
            <person name="Haridas S."/>
            <person name="Lipzen A."/>
            <person name="Labutti K."/>
            <person name="Grigoriev I.V."/>
            <person name="Murat C."/>
            <person name="Martin F."/>
            <person name="Albertini E."/>
            <person name="Donnini D."/>
            <person name="Bonito G."/>
        </authorList>
    </citation>
    <scope>NUCLEOTIDE SEQUENCE [LARGE SCALE GENOMIC DNA]</scope>
    <source>
        <strain evidence="7 8">Sb_GMNB300</strain>
    </source>
</reference>
<dbReference type="Gene3D" id="3.30.1540.20">
    <property type="entry name" value="MutL, C-terminal domain, dimerisation subdomain"/>
    <property type="match status" value="1"/>
</dbReference>
<feature type="domain" description="MutL C-terminal dimerisation" evidence="5">
    <location>
        <begin position="855"/>
        <end position="1002"/>
    </location>
</feature>
<dbReference type="CDD" id="cd03484">
    <property type="entry name" value="MutL_Trans_hPMS_2_like"/>
    <property type="match status" value="1"/>
</dbReference>
<dbReference type="NCBIfam" id="TIGR00585">
    <property type="entry name" value="mutl"/>
    <property type="match status" value="1"/>
</dbReference>
<dbReference type="Gene3D" id="3.30.1370.100">
    <property type="entry name" value="MutL, C-terminal domain, regulatory subdomain"/>
    <property type="match status" value="1"/>
</dbReference>
<organism evidence="7 8">
    <name type="scientific">Sphaerosporella brunnea</name>
    <dbReference type="NCBI Taxonomy" id="1250544"/>
    <lineage>
        <taxon>Eukaryota</taxon>
        <taxon>Fungi</taxon>
        <taxon>Dikarya</taxon>
        <taxon>Ascomycota</taxon>
        <taxon>Pezizomycotina</taxon>
        <taxon>Pezizomycetes</taxon>
        <taxon>Pezizales</taxon>
        <taxon>Pyronemataceae</taxon>
        <taxon>Sphaerosporella</taxon>
    </lineage>
</organism>
<evidence type="ECO:0000256" key="3">
    <source>
        <dbReference type="ARBA" id="ARBA00070941"/>
    </source>
</evidence>
<dbReference type="GO" id="GO:0005524">
    <property type="term" value="F:ATP binding"/>
    <property type="evidence" value="ECO:0007669"/>
    <property type="project" value="InterPro"/>
</dbReference>
<sequence>MSALIQQIDSRSVHHIQSGQVINDGLNSAVKELVENALDAHATSIEIRFRNYGLESLEVADNGDGISPENYETVALKHYTSKLRTYADLESVTTFGFRGEALSSLCALSDFHIITATASEAPKGNKLEFENSGKLKSKSMVPTKKGTTVCVAHLFKSLPVRRRELERNIRRDYAKVLNLLQAYAGICVGVKFSVFNQPLKGKKSPVFATKGNPTTRENISNVFGSKTLAALVPLDLQFEMRPTKQPGIIQPKDTTSEYTHPPGRVVGSVNTKTHRSREVKIVGHISRPVVGEGRNAPDRQMFFVNGRPCVLPQISKAFNEVYKGFNITQSPFIFADLQLDTNAYDVNVSPDKRTILLHDQAELLESLKSSLTELFETHEQTVPVSQLGTTKLPYYRQTSLFSTPASSPLRGHRGQFIREQSSLNSPPSSPAGILRSSPPPTFGDDDDLYAPDVPKVSESSKEAPKYTLLAGLARFKNPALPFKPPTRVEKDVPFVSSTTADEMSMDIDDSPEREEAMEASMEKAIEQDIPSTQIPVSPRPPQARSQRRPDTQATITIGDRSPVTTGVDIGEEFPRKKRRIDDGPEKAVVPKPGTFDNTFSKFMAPGTQRSGADIFRSLETSLSMKSSEVMPEVDGDLEISNNEAEAMEAVGSESTSAEIYEDTAQQEPLGKEVQSGQDLEPELEMSRPNDLPLFLPDDRIDQGESEAEEELSEVPIVESIEIVSPPGMDGSDDEYIPDADAEAEAARRVSARASRLLKEVETYQVTHPIEQLLERNIRLLSNSHNVTTNGTVRFESTSVEQIRKHAQRVRGSSALLSSGTAKNGASEDLLNPQDEAAEQRLSLTVTKDDFMNMKIHGQFNKGFILATCNNELFIIDQHASDEKYNFETLQATTVVQNQPLVVPRILDLMAMDEIAVMDNLDVLKRNGFVVEVDLEMPTGRRCKLVSLPMSKETVFGIEDLEELIHLIHQHQGSGTSHLRCSKVRSMFAMRACRKSVMVGKALPTKAMEKIVRHMGELDKPWNCPHGRPTMRHLAELDYIERWTEKDEERGGGGLRWNGDTWQEVLAMAAGEVENEESHSVEDPA</sequence>
<dbReference type="SUPFAM" id="SSF54211">
    <property type="entry name" value="Ribosomal protein S5 domain 2-like"/>
    <property type="match status" value="1"/>
</dbReference>
<dbReference type="EMBL" id="VXIS01000270">
    <property type="protein sequence ID" value="KAA8895381.1"/>
    <property type="molecule type" value="Genomic_DNA"/>
</dbReference>
<dbReference type="SMART" id="SM00853">
    <property type="entry name" value="MutL_C"/>
    <property type="match status" value="1"/>
</dbReference>
<dbReference type="Gene3D" id="3.30.565.10">
    <property type="entry name" value="Histidine kinase-like ATPase, C-terminal domain"/>
    <property type="match status" value="1"/>
</dbReference>
<dbReference type="InterPro" id="IPR042121">
    <property type="entry name" value="MutL_C_regsub"/>
</dbReference>
<feature type="region of interest" description="Disordered" evidence="4">
    <location>
        <begin position="646"/>
        <end position="692"/>
    </location>
</feature>
<dbReference type="GO" id="GO:0016887">
    <property type="term" value="F:ATP hydrolysis activity"/>
    <property type="evidence" value="ECO:0007669"/>
    <property type="project" value="InterPro"/>
</dbReference>
<evidence type="ECO:0000256" key="4">
    <source>
        <dbReference type="SAM" id="MobiDB-lite"/>
    </source>
</evidence>
<dbReference type="InterPro" id="IPR042120">
    <property type="entry name" value="MutL_C_dimsub"/>
</dbReference>
<dbReference type="InterPro" id="IPR002099">
    <property type="entry name" value="MutL/Mlh/PMS"/>
</dbReference>
<dbReference type="InterPro" id="IPR014790">
    <property type="entry name" value="MutL_C"/>
</dbReference>
<dbReference type="InterPro" id="IPR038973">
    <property type="entry name" value="MutL/Mlh/Pms-like"/>
</dbReference>
<dbReference type="Gene3D" id="3.30.230.10">
    <property type="match status" value="1"/>
</dbReference>
<dbReference type="GO" id="GO:0032389">
    <property type="term" value="C:MutLalpha complex"/>
    <property type="evidence" value="ECO:0007669"/>
    <property type="project" value="TreeGrafter"/>
</dbReference>
<dbReference type="InParanoid" id="A0A5J5EJJ8"/>
<dbReference type="PANTHER" id="PTHR10073:SF52">
    <property type="entry name" value="MISMATCH REPAIR ENDONUCLEASE PMS2"/>
    <property type="match status" value="1"/>
</dbReference>
<feature type="compositionally biased region" description="Polar residues" evidence="4">
    <location>
        <begin position="814"/>
        <end position="823"/>
    </location>
</feature>
<dbReference type="Pfam" id="PF01119">
    <property type="entry name" value="DNA_mis_repair"/>
    <property type="match status" value="1"/>
</dbReference>
<dbReference type="Pfam" id="PF13589">
    <property type="entry name" value="HATPase_c_3"/>
    <property type="match status" value="1"/>
</dbReference>
<dbReference type="PROSITE" id="PS00058">
    <property type="entry name" value="DNA_MISMATCH_REPAIR_1"/>
    <property type="match status" value="1"/>
</dbReference>
<keyword evidence="2" id="KW-0227">DNA damage</keyword>
<dbReference type="FunFam" id="3.30.1370.100:FF:000001">
    <property type="entry name" value="Mismatch repair endonuclease pms1, putative"/>
    <property type="match status" value="1"/>
</dbReference>
<comment type="similarity">
    <text evidence="1">Belongs to the DNA mismatch repair MutL/HexB family.</text>
</comment>
<evidence type="ECO:0000259" key="5">
    <source>
        <dbReference type="SMART" id="SM00853"/>
    </source>
</evidence>
<dbReference type="CDD" id="cd16926">
    <property type="entry name" value="HATPase_MutL-MLH-PMS-like"/>
    <property type="match status" value="1"/>
</dbReference>
<dbReference type="GO" id="GO:0140664">
    <property type="term" value="F:ATP-dependent DNA damage sensor activity"/>
    <property type="evidence" value="ECO:0007669"/>
    <property type="project" value="InterPro"/>
</dbReference>
<accession>A0A5J5EJJ8</accession>
<dbReference type="OrthoDB" id="10263226at2759"/>
<dbReference type="FunFam" id="3.30.230.10:FF:000120">
    <property type="entry name" value="Mismatch repair endonuclease PMS2"/>
    <property type="match status" value="1"/>
</dbReference>
<dbReference type="GO" id="GO:0000710">
    <property type="term" value="P:meiotic mismatch repair"/>
    <property type="evidence" value="ECO:0007669"/>
    <property type="project" value="UniProtKB-ARBA"/>
</dbReference>
<feature type="region of interest" description="Disordered" evidence="4">
    <location>
        <begin position="532"/>
        <end position="607"/>
    </location>
</feature>
<dbReference type="Pfam" id="PF08676">
    <property type="entry name" value="MutL_C"/>
    <property type="match status" value="1"/>
</dbReference>
<dbReference type="SUPFAM" id="SSF118116">
    <property type="entry name" value="DNA mismatch repair protein MutL"/>
    <property type="match status" value="1"/>
</dbReference>